<protein>
    <submittedName>
        <fullName evidence="12">GPI transamidase subunit PIG-U</fullName>
    </submittedName>
</protein>
<evidence type="ECO:0000256" key="6">
    <source>
        <dbReference type="ARBA" id="ARBA00022824"/>
    </source>
</evidence>
<feature type="region of interest" description="Disordered" evidence="10">
    <location>
        <begin position="858"/>
        <end position="1013"/>
    </location>
</feature>
<dbReference type="PANTHER" id="PTHR13121">
    <property type="entry name" value="GPI TRANSAMIDASE COMPONENT PIG-U"/>
    <property type="match status" value="1"/>
</dbReference>
<feature type="compositionally biased region" description="Polar residues" evidence="10">
    <location>
        <begin position="943"/>
        <end position="960"/>
    </location>
</feature>
<evidence type="ECO:0000256" key="4">
    <source>
        <dbReference type="ARBA" id="ARBA00022502"/>
    </source>
</evidence>
<dbReference type="EMBL" id="JATAAI010000009">
    <property type="protein sequence ID" value="KAK1743452.1"/>
    <property type="molecule type" value="Genomic_DNA"/>
</dbReference>
<name>A0AAD8YDH0_9STRA</name>
<comment type="caution">
    <text evidence="12">The sequence shown here is derived from an EMBL/GenBank/DDBJ whole genome shotgun (WGS) entry which is preliminary data.</text>
</comment>
<dbReference type="GO" id="GO:0006506">
    <property type="term" value="P:GPI anchor biosynthetic process"/>
    <property type="evidence" value="ECO:0007669"/>
    <property type="project" value="UniProtKB-KW"/>
</dbReference>
<comment type="similarity">
    <text evidence="3">Belongs to the PIGU family.</text>
</comment>
<keyword evidence="13" id="KW-1185">Reference proteome</keyword>
<reference evidence="12" key="1">
    <citation type="submission" date="2023-06" db="EMBL/GenBank/DDBJ databases">
        <title>Survivors Of The Sea: Transcriptome response of Skeletonema marinoi to long-term dormancy.</title>
        <authorList>
            <person name="Pinder M.I.M."/>
            <person name="Kourtchenko O."/>
            <person name="Robertson E.K."/>
            <person name="Larsson T."/>
            <person name="Maumus F."/>
            <person name="Osuna-Cruz C.M."/>
            <person name="Vancaester E."/>
            <person name="Stenow R."/>
            <person name="Vandepoele K."/>
            <person name="Ploug H."/>
            <person name="Bruchert V."/>
            <person name="Godhe A."/>
            <person name="Topel M."/>
        </authorList>
    </citation>
    <scope>NUCLEOTIDE SEQUENCE</scope>
    <source>
        <strain evidence="12">R05AC</strain>
    </source>
</reference>
<evidence type="ECO:0000256" key="3">
    <source>
        <dbReference type="ARBA" id="ARBA00010026"/>
    </source>
</evidence>
<dbReference type="InterPro" id="IPR009600">
    <property type="entry name" value="PIG-U"/>
</dbReference>
<keyword evidence="4" id="KW-0337">GPI-anchor biosynthesis</keyword>
<dbReference type="Proteomes" id="UP001224775">
    <property type="component" value="Unassembled WGS sequence"/>
</dbReference>
<feature type="coiled-coil region" evidence="9">
    <location>
        <begin position="1014"/>
        <end position="1041"/>
    </location>
</feature>
<keyword evidence="7 11" id="KW-1133">Transmembrane helix</keyword>
<accession>A0AAD8YDH0</accession>
<dbReference type="Pfam" id="PF06728">
    <property type="entry name" value="PIG-U"/>
    <property type="match status" value="1"/>
</dbReference>
<evidence type="ECO:0000256" key="5">
    <source>
        <dbReference type="ARBA" id="ARBA00022692"/>
    </source>
</evidence>
<feature type="compositionally biased region" description="Basic residues" evidence="10">
    <location>
        <begin position="617"/>
        <end position="628"/>
    </location>
</feature>
<keyword evidence="8 11" id="KW-0472">Membrane</keyword>
<evidence type="ECO:0000256" key="11">
    <source>
        <dbReference type="SAM" id="Phobius"/>
    </source>
</evidence>
<evidence type="ECO:0000256" key="7">
    <source>
        <dbReference type="ARBA" id="ARBA00022989"/>
    </source>
</evidence>
<feature type="region of interest" description="Disordered" evidence="10">
    <location>
        <begin position="198"/>
        <end position="229"/>
    </location>
</feature>
<comment type="subcellular location">
    <subcellularLocation>
        <location evidence="1">Endoplasmic reticulum membrane</location>
        <topology evidence="1">Multi-pass membrane protein</topology>
    </subcellularLocation>
</comment>
<organism evidence="12 13">
    <name type="scientific">Skeletonema marinoi</name>
    <dbReference type="NCBI Taxonomy" id="267567"/>
    <lineage>
        <taxon>Eukaryota</taxon>
        <taxon>Sar</taxon>
        <taxon>Stramenopiles</taxon>
        <taxon>Ochrophyta</taxon>
        <taxon>Bacillariophyta</taxon>
        <taxon>Coscinodiscophyceae</taxon>
        <taxon>Thalassiosirophycidae</taxon>
        <taxon>Thalassiosirales</taxon>
        <taxon>Skeletonemataceae</taxon>
        <taxon>Skeletonema</taxon>
        <taxon>Skeletonema marinoi-dohrnii complex</taxon>
    </lineage>
</organism>
<keyword evidence="6" id="KW-0256">Endoplasmic reticulum</keyword>
<keyword evidence="9" id="KW-0175">Coiled coil</keyword>
<gene>
    <name evidence="12" type="ORF">QTG54_006073</name>
</gene>
<dbReference type="GO" id="GO:0016255">
    <property type="term" value="P:attachment of GPI anchor to protein"/>
    <property type="evidence" value="ECO:0007669"/>
    <property type="project" value="InterPro"/>
</dbReference>
<evidence type="ECO:0000256" key="2">
    <source>
        <dbReference type="ARBA" id="ARBA00004687"/>
    </source>
</evidence>
<feature type="transmembrane region" description="Helical" evidence="11">
    <location>
        <begin position="421"/>
        <end position="442"/>
    </location>
</feature>
<evidence type="ECO:0000256" key="9">
    <source>
        <dbReference type="SAM" id="Coils"/>
    </source>
</evidence>
<dbReference type="PANTHER" id="PTHR13121:SF0">
    <property type="entry name" value="PHOSPHATIDYLINOSITOL GLYCAN ANCHOR BIOSYNTHESIS CLASS U PROTEIN"/>
    <property type="match status" value="1"/>
</dbReference>
<feature type="transmembrane region" description="Helical" evidence="11">
    <location>
        <begin position="303"/>
        <end position="327"/>
    </location>
</feature>
<feature type="transmembrane region" description="Helical" evidence="11">
    <location>
        <begin position="454"/>
        <end position="477"/>
    </location>
</feature>
<feature type="coiled-coil region" evidence="9">
    <location>
        <begin position="1140"/>
        <end position="1206"/>
    </location>
</feature>
<evidence type="ECO:0000313" key="12">
    <source>
        <dbReference type="EMBL" id="KAK1743452.1"/>
    </source>
</evidence>
<evidence type="ECO:0000313" key="13">
    <source>
        <dbReference type="Proteomes" id="UP001224775"/>
    </source>
</evidence>
<feature type="transmembrane region" description="Helical" evidence="11">
    <location>
        <begin position="112"/>
        <end position="133"/>
    </location>
</feature>
<feature type="transmembrane region" description="Helical" evidence="11">
    <location>
        <begin position="347"/>
        <end position="370"/>
    </location>
</feature>
<feature type="compositionally biased region" description="Basic and acidic residues" evidence="10">
    <location>
        <begin position="864"/>
        <end position="876"/>
    </location>
</feature>
<proteinExistence type="inferred from homology"/>
<feature type="compositionally biased region" description="Polar residues" evidence="10">
    <location>
        <begin position="994"/>
        <end position="1009"/>
    </location>
</feature>
<feature type="region of interest" description="Disordered" evidence="10">
    <location>
        <begin position="616"/>
        <end position="640"/>
    </location>
</feature>
<evidence type="ECO:0000256" key="10">
    <source>
        <dbReference type="SAM" id="MobiDB-lite"/>
    </source>
</evidence>
<evidence type="ECO:0000256" key="1">
    <source>
        <dbReference type="ARBA" id="ARBA00004477"/>
    </source>
</evidence>
<feature type="region of interest" description="Disordered" evidence="10">
    <location>
        <begin position="666"/>
        <end position="695"/>
    </location>
</feature>
<sequence length="1469" mass="164982">MMMNSSTKFIFAISAILRLLTSFALSTDFLTQVFGLGILPAIRASILDPVHTWDHLDEAGFLLKNKVSIWGDDEYRSGYHAIYAPGSRIVAPPLVVAFLGEMFAPLKSSNTLLWIVQRLLLLLADVVGAYCIYQIGKRVYEMENDSIEAEIERDTKICEKMNPKLSVVPEKLRPVRGWIFGLSNQVLDEVVVDKTNSADVNGNADEKEQQSNGKHSTKSGQSSSSRQHLKREPILTLEQVPLLVSLLYFSNPVSMIANSTGSLRSIWDALALTSLYYATKPSSTLSKEGIPIKVKSVSSTATFLALATYADVGYAMFLVPILLWRGMLRGHQQKSSLKYQRGQHNDWKAVLSLYLCYLIGLHCLASLLVGGNSNEYKSVMVQTMLPNVAFVDQDQSGSVPGPSMGLHWYFFVQIFDRFRSYFTIFVSGVPAMFVIPLTIRLHRYPSVLAAAFQLIWAVFRPTTTIHTLTLGLLLAMLNPRTIARMRNASLISLFAVPVPILLFITFHRMWLVTGNVKRDKVLRMVEKGDTIVKQDDDDYVEDVLKSNESMINPDKSPYLPLEEYEIKVKVEGEGADNVQRAAGLFLGVWADLQDFDCSIRNLLRIDMMYVNTTTPERRKKKNAAHQYHHPSPALKSRQEEVMDESRYPASPQHRYEEMDYRIYRSIEGPHRDGSDGEEQFMTSDQPVPSTQSTTSSCEVSVQSPTQLFHFMNRHLWAQAMKHLQLHPTDASVWINSSSHRNLPLHLACLMLSSSARGAPPPPPLHFMEALVRAYPDAAAEKNNEGRLPLHLASECIDISSRYLESEGILLLLSKFYPAGLTEKDREGRVPLQILEERGISGFGGKSGKSGIIRYMKSQTKIRRRSEQESDKHHDDNPSEDNLNGFITPKKMHTAGTSNSDKRTPMSERHSRKVNQSPSTSPYRGYDLLSTPTTHHGYDLIATPGNSFHAESSSSRTTNISPAREMTNAEANRHIHASPRPSEYVLMSPPRMVSSPHSYVSASKSTPTHSNNNNNNALEVRLQMMEAKYAQLQREFDNLNAIHSGTVSELKEQTKRAEESQYRINVLNESEDSRIRVNSELNARYAQLQSEFDSLNAMHSGTVTELREQTKRAGEYQYKIEVLSESEDSRIRMNSELKDDNIELEEKLSHQMRIQAELKEELNERTTQLQEMRTRESSLLQQLLKKLDNDEDRLNQEKSALVTKEKDEFAAKNILLREVAVKAIQTVGVLQKNLKLLGSDTTAQITSQSGLEQLLDAVDISQASMKVSSQQRNSQLKASDALKMLQPIIEDAQGMQKEVTNKVQKLLQSCKTTTRLIDGIPNIPQHDFDFEGTLQALAEVMSTNIGLAQSMDTTLIDVEKMKIDVASVTKQSPVENDVIIPCDGGDGNAKALLEVVEVTQKTSKKLESLARTISRLNFNEVNLKEEDMKKSIKAADEITKVFQLSLDHLTKDTTKIRGIADAAINANKKL</sequence>
<feature type="compositionally biased region" description="Basic and acidic residues" evidence="10">
    <location>
        <begin position="899"/>
        <end position="908"/>
    </location>
</feature>
<feature type="compositionally biased region" description="Low complexity" evidence="10">
    <location>
        <begin position="682"/>
        <end position="695"/>
    </location>
</feature>
<comment type="pathway">
    <text evidence="2">Glycolipid biosynthesis; glycosylphosphatidylinositol-anchor biosynthesis.</text>
</comment>
<keyword evidence="5 11" id="KW-0812">Transmembrane</keyword>
<dbReference type="GO" id="GO:0042765">
    <property type="term" value="C:GPI-anchor transamidase complex"/>
    <property type="evidence" value="ECO:0007669"/>
    <property type="project" value="InterPro"/>
</dbReference>
<feature type="transmembrane region" description="Helical" evidence="11">
    <location>
        <begin position="489"/>
        <end position="510"/>
    </location>
</feature>
<evidence type="ECO:0000256" key="8">
    <source>
        <dbReference type="ARBA" id="ARBA00023136"/>
    </source>
</evidence>